<dbReference type="InterPro" id="IPR032871">
    <property type="entry name" value="AHH_dom_containing"/>
</dbReference>
<dbReference type="RefSeq" id="WP_154534823.1">
    <property type="nucleotide sequence ID" value="NZ_VUNG01000032.1"/>
</dbReference>
<dbReference type="EMBL" id="VUNG01000032">
    <property type="protein sequence ID" value="MST85236.1"/>
    <property type="molecule type" value="Genomic_DNA"/>
</dbReference>
<name>A0A7K0KH27_9BACT</name>
<protein>
    <submittedName>
        <fullName evidence="2">Uncharacterized protein</fullName>
    </submittedName>
</protein>
<organism evidence="2 3">
    <name type="scientific">Hallella mizrahii</name>
    <dbReference type="NCBI Taxonomy" id="2606637"/>
    <lineage>
        <taxon>Bacteria</taxon>
        <taxon>Pseudomonadati</taxon>
        <taxon>Bacteroidota</taxon>
        <taxon>Bacteroidia</taxon>
        <taxon>Bacteroidales</taxon>
        <taxon>Prevotellaceae</taxon>
        <taxon>Hallella</taxon>
    </lineage>
</organism>
<dbReference type="AlphaFoldDB" id="A0A7K0KH27"/>
<evidence type="ECO:0000313" key="3">
    <source>
        <dbReference type="Proteomes" id="UP000438914"/>
    </source>
</evidence>
<feature type="region of interest" description="Disordered" evidence="1">
    <location>
        <begin position="196"/>
        <end position="218"/>
    </location>
</feature>
<evidence type="ECO:0000256" key="1">
    <source>
        <dbReference type="SAM" id="MobiDB-lite"/>
    </source>
</evidence>
<dbReference type="Pfam" id="PF14412">
    <property type="entry name" value="AHH"/>
    <property type="match status" value="1"/>
</dbReference>
<dbReference type="Proteomes" id="UP000438914">
    <property type="component" value="Unassembled WGS sequence"/>
</dbReference>
<comment type="caution">
    <text evidence="2">The sequence shown here is derived from an EMBL/GenBank/DDBJ whole genome shotgun (WGS) entry which is preliminary data.</text>
</comment>
<gene>
    <name evidence="2" type="ORF">FYJ73_11270</name>
</gene>
<proteinExistence type="predicted"/>
<evidence type="ECO:0000313" key="2">
    <source>
        <dbReference type="EMBL" id="MST85236.1"/>
    </source>
</evidence>
<keyword evidence="3" id="KW-1185">Reference proteome</keyword>
<accession>A0A7K0KH27</accession>
<sequence>MEPLITAEKAAELAKEGAEAAKKVKDVGRAINISRKAKDVAESEGQDQIAATINLASSSKNVSKEEVATSGKKSGVEIGDRTEEFSLSGKSVDSHMDLSHADEVIFADPFPSDASEIKSPLGREVFADPFPSDAPEVKSPLGGEVFADPFLSDAPEVKSPLGGEVFVDPFPDDEPEINRPVGDFVAPTSETTLEVKKPEGDFVNPKLEPSLDLDKPKGDFVNTSISSLENRSNEVLPEQEQPLLKGTEGINLEKAVSDNAYTEPTLKRSTTSLDNVTEFNKDVNSIEEGINNPPEANLSPTATEKLSTEMREIPQLREEVKDINPEVEASKSLNPENVEQKPEVNEVKRLSFDEQTIDNDKLEEWRNQPENQGKLDLGKEHSSTVLSNNLCEVMETDQPENSAAHHIVGNNTPVAAAKLDEFGIDRNDPANGIFLPTSHDSECKGSLHTGNHLNSYYEEVDRRFQNVSSREEALEVLQSLKEDLYNGDLPLQNDTPNK</sequence>
<reference evidence="2 3" key="1">
    <citation type="submission" date="2019-08" db="EMBL/GenBank/DDBJ databases">
        <title>In-depth cultivation of the pig gut microbiome towards novel bacterial diversity and tailored functional studies.</title>
        <authorList>
            <person name="Wylensek D."/>
            <person name="Hitch T.C.A."/>
            <person name="Clavel T."/>
        </authorList>
    </citation>
    <scope>NUCLEOTIDE SEQUENCE [LARGE SCALE GENOMIC DNA]</scope>
    <source>
        <strain evidence="2 3">LKV-178-WT-2A</strain>
    </source>
</reference>